<evidence type="ECO:0000313" key="2">
    <source>
        <dbReference type="EMBL" id="CAJ2514319.1"/>
    </source>
</evidence>
<dbReference type="Proteomes" id="UP001295740">
    <property type="component" value="Unassembled WGS sequence"/>
</dbReference>
<evidence type="ECO:0000256" key="1">
    <source>
        <dbReference type="SAM" id="MobiDB-lite"/>
    </source>
</evidence>
<name>A0AAI8W072_9PEZI</name>
<accession>A0AAI8W072</accession>
<dbReference type="EMBL" id="CAUWAG010000020">
    <property type="protein sequence ID" value="CAJ2514319.1"/>
    <property type="molecule type" value="Genomic_DNA"/>
</dbReference>
<dbReference type="AlphaFoldDB" id="A0AAI8W072"/>
<organism evidence="2 3">
    <name type="scientific">Anthostomella pinea</name>
    <dbReference type="NCBI Taxonomy" id="933095"/>
    <lineage>
        <taxon>Eukaryota</taxon>
        <taxon>Fungi</taxon>
        <taxon>Dikarya</taxon>
        <taxon>Ascomycota</taxon>
        <taxon>Pezizomycotina</taxon>
        <taxon>Sordariomycetes</taxon>
        <taxon>Xylariomycetidae</taxon>
        <taxon>Xylariales</taxon>
        <taxon>Xylariaceae</taxon>
        <taxon>Anthostomella</taxon>
    </lineage>
</organism>
<reference evidence="2" key="1">
    <citation type="submission" date="2023-10" db="EMBL/GenBank/DDBJ databases">
        <authorList>
            <person name="Hackl T."/>
        </authorList>
    </citation>
    <scope>NUCLEOTIDE SEQUENCE</scope>
</reference>
<gene>
    <name evidence="2" type="ORF">KHLLAP_LOCUS14787</name>
</gene>
<feature type="region of interest" description="Disordered" evidence="1">
    <location>
        <begin position="157"/>
        <end position="214"/>
    </location>
</feature>
<proteinExistence type="predicted"/>
<evidence type="ECO:0000313" key="3">
    <source>
        <dbReference type="Proteomes" id="UP001295740"/>
    </source>
</evidence>
<comment type="caution">
    <text evidence="2">The sequence shown here is derived from an EMBL/GenBank/DDBJ whole genome shotgun (WGS) entry which is preliminary data.</text>
</comment>
<sequence>MSLPNDLGTERELSELSEESDTSVELASLKARLEELEHRNEAKSQARAALTALTKRLQKKEKLPTNLGKDVIPIIVFVCFAKYLSKSQVEALAAHGPSLAKASLLLAKEEFQSSWFDCYMNWKKSNLEMAFHFFLEVTEAVKAKDCDILEAGRPDATRAGRKRATASPSGVGVLGQKRQRTERAQLSCQPESANLHPLEHNAPHDERTRDNSVPQVDVPQVDVPRSWSVQGVSSQALYGGQLDNTFGATGDQRILEKDNLDFSPLAYLPYGETTRPILMPAY</sequence>
<feature type="compositionally biased region" description="Basic and acidic residues" evidence="1">
    <location>
        <begin position="197"/>
        <end position="210"/>
    </location>
</feature>
<keyword evidence="3" id="KW-1185">Reference proteome</keyword>
<feature type="region of interest" description="Disordered" evidence="1">
    <location>
        <begin position="1"/>
        <end position="22"/>
    </location>
</feature>
<protein>
    <submittedName>
        <fullName evidence="2">Uu.00g024380.m01.CDS01</fullName>
    </submittedName>
</protein>